<dbReference type="PROSITE" id="PS50262">
    <property type="entry name" value="G_PROTEIN_RECEP_F1_2"/>
    <property type="match status" value="1"/>
</dbReference>
<protein>
    <recommendedName>
        <fullName evidence="7">G-protein coupled receptors family 1 profile domain-containing protein</fullName>
    </recommendedName>
</protein>
<feature type="transmembrane region" description="Helical" evidence="6">
    <location>
        <begin position="148"/>
        <end position="168"/>
    </location>
</feature>
<dbReference type="PRINTS" id="PR00237">
    <property type="entry name" value="GPCRRHODOPSN"/>
</dbReference>
<keyword evidence="9" id="KW-1185">Reference proteome</keyword>
<keyword evidence="4 6" id="KW-0472">Membrane</keyword>
<evidence type="ECO:0000256" key="3">
    <source>
        <dbReference type="ARBA" id="ARBA00022989"/>
    </source>
</evidence>
<feature type="transmembrane region" description="Helical" evidence="6">
    <location>
        <begin position="102"/>
        <end position="127"/>
    </location>
</feature>
<dbReference type="GO" id="GO:0016020">
    <property type="term" value="C:membrane"/>
    <property type="evidence" value="ECO:0007669"/>
    <property type="project" value="UniProtKB-SubCell"/>
</dbReference>
<keyword evidence="5" id="KW-0807">Transducer</keyword>
<dbReference type="GO" id="GO:0004930">
    <property type="term" value="F:G protein-coupled receptor activity"/>
    <property type="evidence" value="ECO:0007669"/>
    <property type="project" value="UniProtKB-KW"/>
</dbReference>
<evidence type="ECO:0000256" key="1">
    <source>
        <dbReference type="ARBA" id="ARBA00004370"/>
    </source>
</evidence>
<evidence type="ECO:0000256" key="6">
    <source>
        <dbReference type="SAM" id="Phobius"/>
    </source>
</evidence>
<comment type="caution">
    <text evidence="8">The sequence shown here is derived from an EMBL/GenBank/DDBJ whole genome shotgun (WGS) entry which is preliminary data.</text>
</comment>
<feature type="transmembrane region" description="Helical" evidence="6">
    <location>
        <begin position="30"/>
        <end position="52"/>
    </location>
</feature>
<keyword evidence="5" id="KW-0675">Receptor</keyword>
<keyword evidence="3 6" id="KW-1133">Transmembrane helix</keyword>
<feature type="transmembrane region" description="Helical" evidence="6">
    <location>
        <begin position="251"/>
        <end position="271"/>
    </location>
</feature>
<dbReference type="Pfam" id="PF00001">
    <property type="entry name" value="7tm_1"/>
    <property type="match status" value="1"/>
</dbReference>
<comment type="similarity">
    <text evidence="5">Belongs to the G-protein coupled receptor 1 family.</text>
</comment>
<keyword evidence="5" id="KW-0297">G-protein coupled receptor</keyword>
<evidence type="ECO:0000256" key="2">
    <source>
        <dbReference type="ARBA" id="ARBA00022692"/>
    </source>
</evidence>
<dbReference type="PANTHER" id="PTHR46641">
    <property type="entry name" value="FMRFAMIDE RECEPTOR-RELATED"/>
    <property type="match status" value="1"/>
</dbReference>
<dbReference type="Gene3D" id="1.20.1070.10">
    <property type="entry name" value="Rhodopsin 7-helix transmembrane proteins"/>
    <property type="match status" value="1"/>
</dbReference>
<dbReference type="PANTHER" id="PTHR46641:SF2">
    <property type="entry name" value="FMRFAMIDE RECEPTOR"/>
    <property type="match status" value="1"/>
</dbReference>
<feature type="transmembrane region" description="Helical" evidence="6">
    <location>
        <begin position="64"/>
        <end position="90"/>
    </location>
</feature>
<dbReference type="CDD" id="cd14978">
    <property type="entry name" value="7tmA_FMRFamide_R-like"/>
    <property type="match status" value="1"/>
</dbReference>
<dbReference type="InterPro" id="IPR017452">
    <property type="entry name" value="GPCR_Rhodpsn_7TM"/>
</dbReference>
<name>A0AAN8Q1Z2_PATCE</name>
<evidence type="ECO:0000259" key="7">
    <source>
        <dbReference type="PROSITE" id="PS50262"/>
    </source>
</evidence>
<dbReference type="InterPro" id="IPR000276">
    <property type="entry name" value="GPCR_Rhodpsn"/>
</dbReference>
<accession>A0AAN8Q1Z2</accession>
<dbReference type="SUPFAM" id="SSF81321">
    <property type="entry name" value="Family A G protein-coupled receptor-like"/>
    <property type="match status" value="1"/>
</dbReference>
<feature type="domain" description="G-protein coupled receptors family 1 profile" evidence="7">
    <location>
        <begin position="45"/>
        <end position="310"/>
    </location>
</feature>
<comment type="subcellular location">
    <subcellularLocation>
        <location evidence="1">Membrane</location>
    </subcellularLocation>
</comment>
<evidence type="ECO:0000313" key="8">
    <source>
        <dbReference type="EMBL" id="KAK6184781.1"/>
    </source>
</evidence>
<proteinExistence type="inferred from homology"/>
<dbReference type="AlphaFoldDB" id="A0AAN8Q1Z2"/>
<feature type="transmembrane region" description="Helical" evidence="6">
    <location>
        <begin position="202"/>
        <end position="230"/>
    </location>
</feature>
<organism evidence="8 9">
    <name type="scientific">Patella caerulea</name>
    <name type="common">Rayed Mediterranean limpet</name>
    <dbReference type="NCBI Taxonomy" id="87958"/>
    <lineage>
        <taxon>Eukaryota</taxon>
        <taxon>Metazoa</taxon>
        <taxon>Spiralia</taxon>
        <taxon>Lophotrochozoa</taxon>
        <taxon>Mollusca</taxon>
        <taxon>Gastropoda</taxon>
        <taxon>Patellogastropoda</taxon>
        <taxon>Patelloidea</taxon>
        <taxon>Patellidae</taxon>
        <taxon>Patella</taxon>
    </lineage>
</organism>
<evidence type="ECO:0000256" key="4">
    <source>
        <dbReference type="ARBA" id="ARBA00023136"/>
    </source>
</evidence>
<feature type="transmembrane region" description="Helical" evidence="6">
    <location>
        <begin position="291"/>
        <end position="313"/>
    </location>
</feature>
<evidence type="ECO:0000256" key="5">
    <source>
        <dbReference type="RuleBase" id="RU000688"/>
    </source>
</evidence>
<sequence length="353" mass="40490">MDENLSEYYYYDESELLCPTVSAFYEFETVYGIIGCTIATIGILGNMVSIVVLSQARLSSTTSFFLKCLALFDTLLLALDMLIYTIPWIIDMCGIWDHFLVATLFIVYPLSAVSHTGSIYMVIVLALERFMAVSKPFHAMSKWTFSRARKVAACVLLWSFLYNAPRFFEYRPRLYTDLTWNMTWLNSNSTALTNNRDYVMIYLGYINLVIEIICPLVVLSVFHIQLLHLLQTRNKSILRINAVREQDTHKLAATVFAITFVLFACQIFVFVNNILSTTLWKEECTIACFHLHHITIIVVMINSAANFIFYCVLGRKFRIVLMELFIGRRQTVTTYIKSSEANGHSLVSVGPTY</sequence>
<dbReference type="PROSITE" id="PS00237">
    <property type="entry name" value="G_PROTEIN_RECEP_F1_1"/>
    <property type="match status" value="1"/>
</dbReference>
<gene>
    <name evidence="8" type="ORF">SNE40_007177</name>
</gene>
<keyword evidence="2 5" id="KW-0812">Transmembrane</keyword>
<evidence type="ECO:0000313" key="9">
    <source>
        <dbReference type="Proteomes" id="UP001347796"/>
    </source>
</evidence>
<reference evidence="8 9" key="1">
    <citation type="submission" date="2024-01" db="EMBL/GenBank/DDBJ databases">
        <title>The genome of the rayed Mediterranean limpet Patella caerulea (Linnaeus, 1758).</title>
        <authorList>
            <person name="Anh-Thu Weber A."/>
            <person name="Halstead-Nussloch G."/>
        </authorList>
    </citation>
    <scope>NUCLEOTIDE SEQUENCE [LARGE SCALE GENOMIC DNA]</scope>
    <source>
        <strain evidence="8">AATW-2023a</strain>
        <tissue evidence="8">Whole specimen</tissue>
    </source>
</reference>
<dbReference type="EMBL" id="JAZGQO010000006">
    <property type="protein sequence ID" value="KAK6184781.1"/>
    <property type="molecule type" value="Genomic_DNA"/>
</dbReference>
<dbReference type="Proteomes" id="UP001347796">
    <property type="component" value="Unassembled WGS sequence"/>
</dbReference>
<dbReference type="InterPro" id="IPR052954">
    <property type="entry name" value="GPCR-Ligand_Int"/>
</dbReference>